<comment type="caution">
    <text evidence="2">The sequence shown here is derived from an EMBL/GenBank/DDBJ whole genome shotgun (WGS) entry which is preliminary data.</text>
</comment>
<proteinExistence type="predicted"/>
<dbReference type="NCBIfam" id="TIGR04388">
    <property type="entry name" value="Lepto_longest"/>
    <property type="match status" value="1"/>
</dbReference>
<sequence length="55" mass="5424">MNLGQHSGPSLTIQESDGSSGVGGSVTIDGKGNTTVAATYRNATVVSATGERAQS</sequence>
<dbReference type="STRING" id="1049789.LEP1GSC050_0531"/>
<dbReference type="InterPro" id="IPR030885">
    <property type="entry name" value="Lepto_longest"/>
</dbReference>
<protein>
    <submittedName>
        <fullName evidence="2">Large structural domain protein</fullName>
    </submittedName>
</protein>
<reference evidence="2" key="1">
    <citation type="submission" date="2013-05" db="EMBL/GenBank/DDBJ databases">
        <authorList>
            <person name="Harkins D.M."/>
            <person name="Durkin A.S."/>
            <person name="Brinkac L.M."/>
            <person name="Haft D.H."/>
            <person name="Selengut J.D."/>
            <person name="Sanka R."/>
            <person name="DePew J."/>
            <person name="Purushe J."/>
            <person name="Hartskeerl R.A."/>
            <person name="Ahmed A."/>
            <person name="van der Linden H."/>
            <person name="Goris M.G.A."/>
            <person name="Vinetz J.M."/>
            <person name="Sutton G.G."/>
            <person name="Nierman W.C."/>
            <person name="Fouts D.E."/>
        </authorList>
    </citation>
    <scope>NUCLEOTIDE SEQUENCE [LARGE SCALE GENOMIC DNA]</scope>
    <source>
        <strain evidence="2">5399</strain>
    </source>
</reference>
<name>T0G8L0_9LEPT</name>
<accession>T0G8L0</accession>
<keyword evidence="3" id="KW-1185">Reference proteome</keyword>
<dbReference type="EMBL" id="AHMO02000012">
    <property type="protein sequence ID" value="EQA43149.1"/>
    <property type="molecule type" value="Genomic_DNA"/>
</dbReference>
<dbReference type="Proteomes" id="UP000015454">
    <property type="component" value="Unassembled WGS sequence"/>
</dbReference>
<evidence type="ECO:0000313" key="3">
    <source>
        <dbReference type="Proteomes" id="UP000015454"/>
    </source>
</evidence>
<evidence type="ECO:0000256" key="1">
    <source>
        <dbReference type="SAM" id="MobiDB-lite"/>
    </source>
</evidence>
<feature type="compositionally biased region" description="Polar residues" evidence="1">
    <location>
        <begin position="1"/>
        <end position="15"/>
    </location>
</feature>
<organism evidence="2 3">
    <name type="scientific">Leptospira broomii serovar Hurstbridge str. 5399</name>
    <dbReference type="NCBI Taxonomy" id="1049789"/>
    <lineage>
        <taxon>Bacteria</taxon>
        <taxon>Pseudomonadati</taxon>
        <taxon>Spirochaetota</taxon>
        <taxon>Spirochaetia</taxon>
        <taxon>Leptospirales</taxon>
        <taxon>Leptospiraceae</taxon>
        <taxon>Leptospira</taxon>
    </lineage>
</organism>
<gene>
    <name evidence="2" type="ORF">LEP1GSC050_0531</name>
</gene>
<feature type="region of interest" description="Disordered" evidence="1">
    <location>
        <begin position="1"/>
        <end position="28"/>
    </location>
</feature>
<dbReference type="AlphaFoldDB" id="T0G8L0"/>
<evidence type="ECO:0000313" key="2">
    <source>
        <dbReference type="EMBL" id="EQA43149.1"/>
    </source>
</evidence>